<dbReference type="InterPro" id="IPR006311">
    <property type="entry name" value="TAT_signal"/>
</dbReference>
<dbReference type="PROSITE" id="PS51318">
    <property type="entry name" value="TAT"/>
    <property type="match status" value="1"/>
</dbReference>
<evidence type="ECO:0000313" key="3">
    <source>
        <dbReference type="Proteomes" id="UP000663203"/>
    </source>
</evidence>
<keyword evidence="3" id="KW-1185">Reference proteome</keyword>
<evidence type="ECO:0000256" key="1">
    <source>
        <dbReference type="SAM" id="MobiDB-lite"/>
    </source>
</evidence>
<dbReference type="KEGG" id="hakz:J0X25_12635"/>
<protein>
    <submittedName>
        <fullName evidence="2">Uncharacterized protein</fullName>
    </submittedName>
</protein>
<dbReference type="RefSeq" id="WP_207287854.1">
    <property type="nucleotide sequence ID" value="NZ_CP071462.1"/>
</dbReference>
<reference evidence="2 3" key="1">
    <citation type="submission" date="2021-03" db="EMBL/GenBank/DDBJ databases">
        <title>Haloterrigena longa sp. nov. and Haloterrigena limicola sp. nov., extremely halophilic archaea isolated from a salt lake.</title>
        <authorList>
            <person name="Henglin C."/>
        </authorList>
    </citation>
    <scope>NUCLEOTIDE SEQUENCE [LARGE SCALE GENOMIC DNA]</scope>
    <source>
        <strain evidence="2 3">KZCA68</strain>
    </source>
</reference>
<sequence length="405" mass="42604">MSNDKNGSTDSNSRFGRRTLLVGAGGAAIGVSGIAGAGSALAGEGDDGTGKGAHADGTDTEADTATTQFQGVYHNEAVLWDHDMDMAFTNRMRLAADPAGGDRVGIVHVTSDGQESSDYAVSGIDLRAADLSLGDISDVGFTYDYFKGERASYKVPDEVFLILQTTDGEIAVTYRKEDTEQTGTWETRDVSSELTAGGWREFGVDAGDIDVEDEQVRVTAETIGNNIMALREQDHYENVLDRFGAETSVLAVAIGNGSVDGVVSDAYFNNVQIGETTYTVPATVSMDPTVTSQRGRGGGRVTVSLTFTDDQYGLSADDIDPESVRIAPYSSFGPPIPGTGDPSDVALAEDASVSGDALEAEFVPGQIQRLVRGNRPTTVLVFGGFEDEPYRFVGVAELEGPGGGN</sequence>
<dbReference type="AlphaFoldDB" id="A0A8A2VCR6"/>
<proteinExistence type="predicted"/>
<evidence type="ECO:0000313" key="2">
    <source>
        <dbReference type="EMBL" id="QSW98244.1"/>
    </source>
</evidence>
<feature type="region of interest" description="Disordered" evidence="1">
    <location>
        <begin position="42"/>
        <end position="63"/>
    </location>
</feature>
<accession>A0A8A2VCR6</accession>
<dbReference type="GeneID" id="63188166"/>
<dbReference type="Proteomes" id="UP000663203">
    <property type="component" value="Chromosome"/>
</dbReference>
<dbReference type="EMBL" id="CP071462">
    <property type="protein sequence ID" value="QSW98244.1"/>
    <property type="molecule type" value="Genomic_DNA"/>
</dbReference>
<name>A0A8A2VCR6_9EURY</name>
<gene>
    <name evidence="2" type="ORF">J0X25_12635</name>
</gene>
<organism evidence="2 3">
    <name type="scientific">Haloterrigena alkaliphila</name>
    <dbReference type="NCBI Taxonomy" id="2816475"/>
    <lineage>
        <taxon>Archaea</taxon>
        <taxon>Methanobacteriati</taxon>
        <taxon>Methanobacteriota</taxon>
        <taxon>Stenosarchaea group</taxon>
        <taxon>Halobacteria</taxon>
        <taxon>Halobacteriales</taxon>
        <taxon>Natrialbaceae</taxon>
        <taxon>Haloterrigena</taxon>
    </lineage>
</organism>